<dbReference type="InterPro" id="IPR016024">
    <property type="entry name" value="ARM-type_fold"/>
</dbReference>
<dbReference type="GeneID" id="94840506"/>
<dbReference type="EMBL" id="MLAK01000786">
    <property type="protein sequence ID" value="OHT04630.1"/>
    <property type="molecule type" value="Genomic_DNA"/>
</dbReference>
<name>A0A1J4K4M4_9EUKA</name>
<dbReference type="Proteomes" id="UP000179807">
    <property type="component" value="Unassembled WGS sequence"/>
</dbReference>
<dbReference type="InterPro" id="IPR011989">
    <property type="entry name" value="ARM-like"/>
</dbReference>
<gene>
    <name evidence="1" type="ORF">TRFO_27840</name>
</gene>
<reference evidence="1" key="1">
    <citation type="submission" date="2016-10" db="EMBL/GenBank/DDBJ databases">
        <authorList>
            <person name="Benchimol M."/>
            <person name="Almeida L.G."/>
            <person name="Vasconcelos A.T."/>
            <person name="Perreira-Neves A."/>
            <person name="Rosa I.A."/>
            <person name="Tasca T."/>
            <person name="Bogo M.R."/>
            <person name="de Souza W."/>
        </authorList>
    </citation>
    <scope>NUCLEOTIDE SEQUENCE [LARGE SCALE GENOMIC DNA]</scope>
    <source>
        <strain evidence="1">K</strain>
    </source>
</reference>
<dbReference type="VEuPathDB" id="TrichDB:TRFO_27840"/>
<dbReference type="RefSeq" id="XP_068357766.1">
    <property type="nucleotide sequence ID" value="XM_068505802.1"/>
</dbReference>
<keyword evidence="2" id="KW-1185">Reference proteome</keyword>
<dbReference type="SUPFAM" id="SSF48371">
    <property type="entry name" value="ARM repeat"/>
    <property type="match status" value="1"/>
</dbReference>
<protein>
    <recommendedName>
        <fullName evidence="3">RNA polymerase II assembly factor Rtp1 C-terminal domain-containing protein</fullName>
    </recommendedName>
</protein>
<dbReference type="AlphaFoldDB" id="A0A1J4K4M4"/>
<accession>A0A1J4K4M4</accession>
<proteinExistence type="predicted"/>
<evidence type="ECO:0000313" key="1">
    <source>
        <dbReference type="EMBL" id="OHT04630.1"/>
    </source>
</evidence>
<organism evidence="1 2">
    <name type="scientific">Tritrichomonas foetus</name>
    <dbReference type="NCBI Taxonomy" id="1144522"/>
    <lineage>
        <taxon>Eukaryota</taxon>
        <taxon>Metamonada</taxon>
        <taxon>Parabasalia</taxon>
        <taxon>Tritrichomonadida</taxon>
        <taxon>Tritrichomonadidae</taxon>
        <taxon>Tritrichomonas</taxon>
    </lineage>
</organism>
<comment type="caution">
    <text evidence="1">The sequence shown here is derived from an EMBL/GenBank/DDBJ whole genome shotgun (WGS) entry which is preliminary data.</text>
</comment>
<evidence type="ECO:0000313" key="2">
    <source>
        <dbReference type="Proteomes" id="UP000179807"/>
    </source>
</evidence>
<dbReference type="Gene3D" id="1.25.10.10">
    <property type="entry name" value="Leucine-rich Repeat Variant"/>
    <property type="match status" value="1"/>
</dbReference>
<evidence type="ECO:0008006" key="3">
    <source>
        <dbReference type="Google" id="ProtNLM"/>
    </source>
</evidence>
<sequence length="375" mass="42874">MISHIQIIIQTLNKLAELDNPKIASKSMKVLTKMFQMKITIPDENVTHGENQNGENTHTKHFNSLFSYYFELIKNPNQLGVCLSVIKKVINESISLKHLFYQSGQFDFFMSTPILQIPHNFLESFISIVASCINQDMCILLPIEIPTQLLSQIVRILSNLRNSSNPNLYPASIIDQCARGCYYYTCINNESKNYFVNNNYHQLLINSMNSTTDFGKLYLISALGLCFTSEGIDEKVSKEIPLEIFKDGLELQDTTARIDVSVAICNVMSKAGLMIEQIFSNGLYQSMITHFISDNFSIRKFILEAICIAIRSIPTSCVQMFVCDQLIHCVEELVESEDPKIEELAHDLVLYLQFDEEHQQIVEEFVEFLTNNEKD</sequence>